<dbReference type="GO" id="GO:0017056">
    <property type="term" value="F:structural constituent of nuclear pore"/>
    <property type="evidence" value="ECO:0007669"/>
    <property type="project" value="InterPro"/>
</dbReference>
<feature type="region of interest" description="Disordered" evidence="2">
    <location>
        <begin position="1666"/>
        <end position="1689"/>
    </location>
</feature>
<dbReference type="SUPFAM" id="SSF117289">
    <property type="entry name" value="Nucleoporin domain"/>
    <property type="match status" value="1"/>
</dbReference>
<feature type="compositionally biased region" description="Low complexity" evidence="2">
    <location>
        <begin position="1439"/>
        <end position="1458"/>
    </location>
</feature>
<gene>
    <name evidence="3" type="ORF">LVIROSA_LOCUS27531</name>
</gene>
<evidence type="ECO:0000256" key="1">
    <source>
        <dbReference type="SAM" id="Coils"/>
    </source>
</evidence>
<feature type="compositionally biased region" description="Pro residues" evidence="2">
    <location>
        <begin position="1459"/>
        <end position="1474"/>
    </location>
</feature>
<feature type="region of interest" description="Disordered" evidence="2">
    <location>
        <begin position="1179"/>
        <end position="1551"/>
    </location>
</feature>
<feature type="region of interest" description="Disordered" evidence="2">
    <location>
        <begin position="660"/>
        <end position="775"/>
    </location>
</feature>
<dbReference type="PANTHER" id="PTHR34418">
    <property type="entry name" value="NUCLEAR PORE COMPLEX PROTEIN NUP214 ISOFORM X1"/>
    <property type="match status" value="1"/>
</dbReference>
<keyword evidence="4" id="KW-1185">Reference proteome</keyword>
<feature type="compositionally biased region" description="Polar residues" evidence="2">
    <location>
        <begin position="693"/>
        <end position="704"/>
    </location>
</feature>
<name>A0AAU9NUJ4_9ASTR</name>
<feature type="compositionally biased region" description="Low complexity" evidence="2">
    <location>
        <begin position="1540"/>
        <end position="1550"/>
    </location>
</feature>
<feature type="compositionally biased region" description="Low complexity" evidence="2">
    <location>
        <begin position="1121"/>
        <end position="1138"/>
    </location>
</feature>
<dbReference type="EMBL" id="CAKMRJ010005412">
    <property type="protein sequence ID" value="CAH1441477.1"/>
    <property type="molecule type" value="Genomic_DNA"/>
</dbReference>
<evidence type="ECO:0000313" key="3">
    <source>
        <dbReference type="EMBL" id="CAH1441477.1"/>
    </source>
</evidence>
<feature type="compositionally biased region" description="Basic and acidic residues" evidence="2">
    <location>
        <begin position="1026"/>
        <end position="1039"/>
    </location>
</feature>
<feature type="compositionally biased region" description="Low complexity" evidence="2">
    <location>
        <begin position="1281"/>
        <end position="1300"/>
    </location>
</feature>
<accession>A0AAU9NUJ4</accession>
<dbReference type="PANTHER" id="PTHR34418:SF3">
    <property type="entry name" value="NUCLEAR PORE COMPLEX PROTEIN NUP214"/>
    <property type="match status" value="1"/>
</dbReference>
<feature type="compositionally biased region" description="Low complexity" evidence="2">
    <location>
        <begin position="1666"/>
        <end position="1676"/>
    </location>
</feature>
<keyword evidence="1" id="KW-0175">Coiled coil</keyword>
<feature type="compositionally biased region" description="Polar residues" evidence="2">
    <location>
        <begin position="660"/>
        <end position="672"/>
    </location>
</feature>
<feature type="compositionally biased region" description="Acidic residues" evidence="2">
    <location>
        <begin position="1429"/>
        <end position="1438"/>
    </location>
</feature>
<feature type="compositionally biased region" description="Polar residues" evidence="2">
    <location>
        <begin position="457"/>
        <end position="476"/>
    </location>
</feature>
<dbReference type="GO" id="GO:0006405">
    <property type="term" value="P:RNA export from nucleus"/>
    <property type="evidence" value="ECO:0007669"/>
    <property type="project" value="InterPro"/>
</dbReference>
<feature type="compositionally biased region" description="Polar residues" evidence="2">
    <location>
        <begin position="500"/>
        <end position="515"/>
    </location>
</feature>
<feature type="compositionally biased region" description="Low complexity" evidence="2">
    <location>
        <begin position="673"/>
        <end position="685"/>
    </location>
</feature>
<evidence type="ECO:0008006" key="5">
    <source>
        <dbReference type="Google" id="ProtNLM"/>
    </source>
</evidence>
<sequence>MAETETADTSKNVIKVEEEIEGDQMGTKNYRFSKIGESVPIKSDADFKFDMDNLPSRPMAVSERFGVIFVAHSSGFCVARTKDVVDSAEELKNGGTGPCIQELSVVDVSVGKISILALSADSSMLAASVGSNLYFFSVEGLLNKDQEPSFSKSINGSSSIKDMQWTPRLKQQYVVLTNDGNLYHAAGQDDLNNLMDNVDAVNWSRDGKFLAVAKYDYLSILSSKFEEKLQIKLLFNSLVDDSAPDSVVKVDSLRWVRPDCIILGCYRLNADGKEENYLLQLISVKDGKITKPSSNPVALTFSDAFLAINEDDIPSGSGPHMFVSYVDECEIAFVANRKNTDQHIVLFGWSSDKNNEAEMIEITNDAWIPTINLQENSDDNLILGLAVDKVYKDEKLRLTLGEQDTEVSPCCILLCLTIDAKVFMFHFASATGPSLLSEDATSSVSDEEVESSPISSQNQVMNIVNNNKQIKDQTPQKVKVDEQNEKAHSEAPMRKDEKTNSTSVLQLDKGATQQQVPVVKDVRKIENEKVADSVSKNDKSNKTLFGGLESSVNKASSFGLHSSSGSFSSSSNVFGVQSSKASFGLNTSSGSHFSSNVFGAQSSSSSSSSSSYSSAHASVNKASFGLNTSSGSSHFSSNAFGMPSSSSSFSSFSGIQRSAESSGKIGSTNLPVSSGTSSSGGMFSSRTFDVKSPFSNTGTGTTPLKLSFPKMPSAPSTTTSTTSGVNVINTLPVMSTTPPSVGKSLDLRSSDKGNYRSQTQSRMLNSDPNLSEQRSVEEMAKELDTLLDSIQGPGGFYDASVSAHKPSVTALEEGILVLSERCRKWTDTMDHGIEEVQLILDKTVQVLARKIYMEAIVKQATDSQYLDIWNRQKLNSELEMKRRHILQINQNLTNQLIELERHLNTLELQRFGDKGDLETNRRSFHTRHGPPRHVQSLHSLHNTMNAQLAAAEKLSECLSKQMAVLSIETGPTKKQNVKKELFDTIGIFYDNSPSQEKSRSVPPKSQLVISASSDTKKSQQSAVKSSEPETARRRRDSLDRSWASIEPPRTTVKRMLLQEERTSTPPARSSLPPGSRKLDHHHHHHHHRLSVGPTVSHNMPPGALNMSSETQIKRHSERQLNSSSVWGNNSNSNSYDSSKTPVVAAASVLSLGSASHSQSTPIASQEVEKSKSRFTFNLKSDDPKITQQPPSFLEPSTNIFQKKPVEYSESSNKETEKPKFLVGDTNQKPKVKVAESSSSIWSKKSQESPFSATSSSTAFSGKSFSLESSSSSSSTKEKQLSEAVSSSVASLSVPVTSAPPISFSKPSTSFGIQSGATQTTSPLSAPSPSPSFLSFSSSIKPSANIDLNTSKSKPDTTETPTPTSTPTPSLLSLPKFDIKPNENSSTQISPPTPVVSSVATSSPSPSLASNPKPEQEQASLVIQDVAVSQEDEMEEEAPVPETAPTLGNFSGFGLGSSPNPNPNPNPGAPKPNPFGAPFGNPVATPSQPVPSFAPSQPTGGLFRPASFNIESSPPMQPSQPSQQPNFNAFSSGFGGGQGFGQPPQIGSGQQVLGSVLGSFGQSRQFGAPSSFGGSGFGASQTAGGFATASSGGGFANLASGGGGFSGLATSGGGFAAAATSGGGFAAAATGGGGGFGGAAGGGGFGGAAAGSGGGFGAFGSQGGSGFSTFGSSGGTTPRPPSELFTQMRR</sequence>
<feature type="compositionally biased region" description="Low complexity" evidence="2">
    <location>
        <begin position="1384"/>
        <end position="1412"/>
    </location>
</feature>
<feature type="compositionally biased region" description="Polar residues" evidence="2">
    <location>
        <begin position="1304"/>
        <end position="1320"/>
    </location>
</feature>
<feature type="compositionally biased region" description="Low complexity" evidence="2">
    <location>
        <begin position="1235"/>
        <end position="1274"/>
    </location>
</feature>
<feature type="compositionally biased region" description="Basic residues" evidence="2">
    <location>
        <begin position="1078"/>
        <end position="1089"/>
    </location>
</feature>
<organism evidence="3 4">
    <name type="scientific">Lactuca virosa</name>
    <dbReference type="NCBI Taxonomy" id="75947"/>
    <lineage>
        <taxon>Eukaryota</taxon>
        <taxon>Viridiplantae</taxon>
        <taxon>Streptophyta</taxon>
        <taxon>Embryophyta</taxon>
        <taxon>Tracheophyta</taxon>
        <taxon>Spermatophyta</taxon>
        <taxon>Magnoliopsida</taxon>
        <taxon>eudicotyledons</taxon>
        <taxon>Gunneridae</taxon>
        <taxon>Pentapetalae</taxon>
        <taxon>asterids</taxon>
        <taxon>campanulids</taxon>
        <taxon>Asterales</taxon>
        <taxon>Asteraceae</taxon>
        <taxon>Cichorioideae</taxon>
        <taxon>Cichorieae</taxon>
        <taxon>Lactucinae</taxon>
        <taxon>Lactuca</taxon>
    </lineage>
</organism>
<evidence type="ECO:0000256" key="2">
    <source>
        <dbReference type="SAM" id="MobiDB-lite"/>
    </source>
</evidence>
<dbReference type="InterPro" id="IPR044694">
    <property type="entry name" value="NUP214"/>
</dbReference>
<feature type="compositionally biased region" description="Low complexity" evidence="2">
    <location>
        <begin position="1321"/>
        <end position="1343"/>
    </location>
</feature>
<feature type="compositionally biased region" description="Basic and acidic residues" evidence="2">
    <location>
        <begin position="478"/>
        <end position="499"/>
    </location>
</feature>
<feature type="compositionally biased region" description="Polar residues" evidence="2">
    <location>
        <begin position="1185"/>
        <end position="1200"/>
    </location>
</feature>
<feature type="region of interest" description="Disordered" evidence="2">
    <location>
        <begin position="435"/>
        <end position="515"/>
    </location>
</feature>
<feature type="compositionally biased region" description="Basic and acidic residues" evidence="2">
    <location>
        <begin position="1203"/>
        <end position="1219"/>
    </location>
</feature>
<dbReference type="Proteomes" id="UP001157418">
    <property type="component" value="Unassembled WGS sequence"/>
</dbReference>
<feature type="compositionally biased region" description="Low complexity" evidence="2">
    <location>
        <begin position="1357"/>
        <end position="1375"/>
    </location>
</feature>
<feature type="coiled-coil region" evidence="1">
    <location>
        <begin position="871"/>
        <end position="909"/>
    </location>
</feature>
<feature type="compositionally biased region" description="Polar residues" evidence="2">
    <location>
        <begin position="755"/>
        <end position="773"/>
    </location>
</feature>
<protein>
    <recommendedName>
        <fullName evidence="5">Nuclear pore complex protein NUP214</fullName>
    </recommendedName>
</protein>
<reference evidence="3 4" key="1">
    <citation type="submission" date="2022-01" db="EMBL/GenBank/DDBJ databases">
        <authorList>
            <person name="Xiong W."/>
            <person name="Schranz E."/>
        </authorList>
    </citation>
    <scope>NUCLEOTIDE SEQUENCE [LARGE SCALE GENOMIC DNA]</scope>
</reference>
<feature type="compositionally biased region" description="Polar residues" evidence="2">
    <location>
        <begin position="1007"/>
        <end position="1024"/>
    </location>
</feature>
<proteinExistence type="predicted"/>
<comment type="caution">
    <text evidence="3">The sequence shown here is derived from an EMBL/GenBank/DDBJ whole genome shotgun (WGS) entry which is preliminary data.</text>
</comment>
<feature type="compositionally biased region" description="Polar residues" evidence="2">
    <location>
        <begin position="724"/>
        <end position="739"/>
    </location>
</feature>
<evidence type="ECO:0000313" key="4">
    <source>
        <dbReference type="Proteomes" id="UP001157418"/>
    </source>
</evidence>
<feature type="region of interest" description="Disordered" evidence="2">
    <location>
        <begin position="992"/>
        <end position="1138"/>
    </location>
</feature>
<feature type="compositionally biased region" description="Basic and acidic residues" evidence="2">
    <location>
        <begin position="745"/>
        <end position="754"/>
    </location>
</feature>